<dbReference type="GeneID" id="96003935"/>
<dbReference type="GO" id="GO:0046294">
    <property type="term" value="P:formaldehyde catabolic process"/>
    <property type="evidence" value="ECO:0007669"/>
    <property type="project" value="UniProtKB-UniRule"/>
</dbReference>
<accession>A0AB34KUT4</accession>
<reference evidence="8 9" key="1">
    <citation type="journal article" date="2020" name="Microbiol. Resour. Announc.">
        <title>Draft Genome Sequence of a Cladosporium Species Isolated from the Mesophotic Ascidian Didemnum maculosum.</title>
        <authorList>
            <person name="Gioti A."/>
            <person name="Siaperas R."/>
            <person name="Nikolaivits E."/>
            <person name="Le Goff G."/>
            <person name="Ouazzani J."/>
            <person name="Kotoulas G."/>
            <person name="Topakas E."/>
        </authorList>
    </citation>
    <scope>NUCLEOTIDE SEQUENCE [LARGE SCALE GENOMIC DNA]</scope>
    <source>
        <strain evidence="8 9">TM138-S3</strain>
    </source>
</reference>
<dbReference type="NCBIfam" id="NF003829">
    <property type="entry name" value="PRK05417.1"/>
    <property type="match status" value="1"/>
</dbReference>
<sequence>MASPQLHPTLDSGIKQQSDSGTGGTLRCKCSSQPVEVTLESNVAFNHACGCSKCWKPKGAIFSIVGVVPREKLRVAANGSKLSVVDSTAAIQRYACKSCGVHMFGRIEADHAFKGLDFVHTELGTKQDWQKPQFAAFVSSIIEQGFDPQKMGGVRSRFQELGLPSYDCLSPDLMDMIAAHVAKKQGVQSKL</sequence>
<dbReference type="PANTHER" id="PTHR33337">
    <property type="entry name" value="GFA DOMAIN-CONTAINING PROTEIN"/>
    <property type="match status" value="1"/>
</dbReference>
<dbReference type="Proteomes" id="UP000803884">
    <property type="component" value="Unassembled WGS sequence"/>
</dbReference>
<feature type="domain" description="CENP-V/GFA" evidence="7">
    <location>
        <begin position="22"/>
        <end position="167"/>
    </location>
</feature>
<evidence type="ECO:0000256" key="3">
    <source>
        <dbReference type="ARBA" id="ARBA00022833"/>
    </source>
</evidence>
<organism evidence="8 9">
    <name type="scientific">Cladosporium halotolerans</name>
    <dbReference type="NCBI Taxonomy" id="1052096"/>
    <lineage>
        <taxon>Eukaryota</taxon>
        <taxon>Fungi</taxon>
        <taxon>Dikarya</taxon>
        <taxon>Ascomycota</taxon>
        <taxon>Pezizomycotina</taxon>
        <taxon>Dothideomycetes</taxon>
        <taxon>Dothideomycetidae</taxon>
        <taxon>Cladosporiales</taxon>
        <taxon>Cladosporiaceae</taxon>
        <taxon>Cladosporium</taxon>
    </lineage>
</organism>
<dbReference type="AlphaFoldDB" id="A0AB34KUT4"/>
<evidence type="ECO:0000256" key="5">
    <source>
        <dbReference type="HAMAP-Rule" id="MF_03142"/>
    </source>
</evidence>
<dbReference type="GO" id="GO:0051907">
    <property type="term" value="F:S-(hydroxymethyl)glutathione synthase activity"/>
    <property type="evidence" value="ECO:0007669"/>
    <property type="project" value="UniProtKB-UniRule"/>
</dbReference>
<dbReference type="GO" id="GO:0008270">
    <property type="term" value="F:zinc ion binding"/>
    <property type="evidence" value="ECO:0007669"/>
    <property type="project" value="UniProtKB-UniRule"/>
</dbReference>
<proteinExistence type="inferred from homology"/>
<feature type="binding site" evidence="5">
    <location>
        <position position="54"/>
    </location>
    <ligand>
        <name>Zn(2+)</name>
        <dbReference type="ChEBI" id="CHEBI:29105"/>
        <label>2</label>
        <note>catalytic</note>
    </ligand>
</feature>
<dbReference type="InterPro" id="IPR014185">
    <property type="entry name" value="Formald_GSH"/>
</dbReference>
<comment type="pathway">
    <text evidence="5">One-carbon metabolism; formaldehyde degradation; formate from formaldehyde (glutathione route): step 1/3.</text>
</comment>
<evidence type="ECO:0000256" key="6">
    <source>
        <dbReference type="SAM" id="MobiDB-lite"/>
    </source>
</evidence>
<comment type="caution">
    <text evidence="8">The sequence shown here is derived from an EMBL/GenBank/DDBJ whole genome shotgun (WGS) entry which is preliminary data.</text>
</comment>
<comment type="similarity">
    <text evidence="1 5">Belongs to the Gfa family.</text>
</comment>
<comment type="catalytic activity">
    <reaction evidence="5">
        <text>S-(hydroxymethyl)glutathione = glutathione + formaldehyde</text>
        <dbReference type="Rhea" id="RHEA:22488"/>
        <dbReference type="ChEBI" id="CHEBI:16842"/>
        <dbReference type="ChEBI" id="CHEBI:57925"/>
        <dbReference type="ChEBI" id="CHEBI:58758"/>
        <dbReference type="EC" id="4.4.1.22"/>
    </reaction>
</comment>
<feature type="region of interest" description="Disordered" evidence="6">
    <location>
        <begin position="1"/>
        <end position="23"/>
    </location>
</feature>
<feature type="binding site" evidence="5">
    <location>
        <position position="28"/>
    </location>
    <ligand>
        <name>Zn(2+)</name>
        <dbReference type="ChEBI" id="CHEBI:29105"/>
        <label>1</label>
        <note>structural</note>
    </ligand>
</feature>
<feature type="binding site" evidence="5">
    <location>
        <position position="96"/>
    </location>
    <ligand>
        <name>Zn(2+)</name>
        <dbReference type="ChEBI" id="CHEBI:29105"/>
        <label>1</label>
        <note>structural</note>
    </ligand>
</feature>
<evidence type="ECO:0000256" key="1">
    <source>
        <dbReference type="ARBA" id="ARBA00005495"/>
    </source>
</evidence>
<name>A0AB34KUT4_9PEZI</name>
<evidence type="ECO:0000256" key="4">
    <source>
        <dbReference type="ARBA" id="ARBA00023239"/>
    </source>
</evidence>
<evidence type="ECO:0000313" key="9">
    <source>
        <dbReference type="Proteomes" id="UP000803884"/>
    </source>
</evidence>
<feature type="binding site" evidence="5">
    <location>
        <position position="99"/>
    </location>
    <ligand>
        <name>Zn(2+)</name>
        <dbReference type="ChEBI" id="CHEBI:29105"/>
        <label>1</label>
        <note>structural</note>
    </ligand>
</feature>
<gene>
    <name evidence="8" type="ORF">WHR41_02491</name>
</gene>
<protein>
    <recommendedName>
        <fullName evidence="5">Putative glutathione-dependent formaldehyde-activating enzyme</fullName>
        <ecNumber evidence="5">4.4.1.22</ecNumber>
    </recommendedName>
    <alternativeName>
        <fullName evidence="5">S-(hydroxymethyl)glutathione synthase</fullName>
    </alternativeName>
</protein>
<evidence type="ECO:0000256" key="2">
    <source>
        <dbReference type="ARBA" id="ARBA00022723"/>
    </source>
</evidence>
<comment type="function">
    <text evidence="5">Catalyzes the condensation of formaldehyde and glutathione to S-hydroxymethylglutathione.</text>
</comment>
<dbReference type="RefSeq" id="XP_069231807.1">
    <property type="nucleotide sequence ID" value="XM_069371097.1"/>
</dbReference>
<dbReference type="PIRSF" id="PIRSF033318">
    <property type="entry name" value="Formald_GSH"/>
    <property type="match status" value="1"/>
</dbReference>
<evidence type="ECO:0000313" key="8">
    <source>
        <dbReference type="EMBL" id="KAL1588702.1"/>
    </source>
</evidence>
<feature type="binding site" evidence="5">
    <location>
        <position position="30"/>
    </location>
    <ligand>
        <name>Zn(2+)</name>
        <dbReference type="ChEBI" id="CHEBI:29105"/>
        <label>1</label>
        <note>structural</note>
    </ligand>
</feature>
<dbReference type="SUPFAM" id="SSF51316">
    <property type="entry name" value="Mss4-like"/>
    <property type="match status" value="1"/>
</dbReference>
<dbReference type="EC" id="4.4.1.22" evidence="5"/>
<keyword evidence="3 5" id="KW-0862">Zinc</keyword>
<keyword evidence="4 5" id="KW-0456">Lyase</keyword>
<dbReference type="Pfam" id="PF04828">
    <property type="entry name" value="GFA"/>
    <property type="match status" value="1"/>
</dbReference>
<dbReference type="PROSITE" id="PS51891">
    <property type="entry name" value="CENP_V_GFA"/>
    <property type="match status" value="1"/>
</dbReference>
<dbReference type="Gene3D" id="3.90.1590.10">
    <property type="entry name" value="glutathione-dependent formaldehyde- activating enzyme (gfa)"/>
    <property type="match status" value="1"/>
</dbReference>
<comment type="cofactor">
    <cofactor evidence="5">
        <name>Zn(2+)</name>
        <dbReference type="ChEBI" id="CHEBI:29105"/>
    </cofactor>
    <text evidence="5">Binds 2 Zn(2+) ions per subunit.</text>
</comment>
<dbReference type="InterPro" id="IPR006913">
    <property type="entry name" value="CENP-V/GFA"/>
</dbReference>
<dbReference type="PANTHER" id="PTHR33337:SF40">
    <property type="entry name" value="CENP-V_GFA DOMAIN-CONTAINING PROTEIN-RELATED"/>
    <property type="match status" value="1"/>
</dbReference>
<feature type="binding site" evidence="5">
    <location>
        <position position="51"/>
    </location>
    <ligand>
        <name>Zn(2+)</name>
        <dbReference type="ChEBI" id="CHEBI:29105"/>
        <label>2</label>
        <note>catalytic</note>
    </ligand>
</feature>
<feature type="binding site" evidence="5">
    <location>
        <position position="49"/>
    </location>
    <ligand>
        <name>Zn(2+)</name>
        <dbReference type="ChEBI" id="CHEBI:29105"/>
        <label>2</label>
        <note>catalytic</note>
    </ligand>
</feature>
<dbReference type="HAMAP" id="MF_00723">
    <property type="entry name" value="Formald_GSH"/>
    <property type="match status" value="1"/>
</dbReference>
<evidence type="ECO:0000259" key="7">
    <source>
        <dbReference type="PROSITE" id="PS51891"/>
    </source>
</evidence>
<dbReference type="EMBL" id="JAAQHG020000006">
    <property type="protein sequence ID" value="KAL1588702.1"/>
    <property type="molecule type" value="Genomic_DNA"/>
</dbReference>
<keyword evidence="2 5" id="KW-0479">Metal-binding</keyword>
<dbReference type="NCBIfam" id="TIGR02820">
    <property type="entry name" value="formald_GSH"/>
    <property type="match status" value="1"/>
</dbReference>
<keyword evidence="9" id="KW-1185">Reference proteome</keyword>
<dbReference type="InterPro" id="IPR011057">
    <property type="entry name" value="Mss4-like_sf"/>
</dbReference>